<dbReference type="EMBL" id="JBHSJJ010000028">
    <property type="protein sequence ID" value="MFC4875035.1"/>
    <property type="molecule type" value="Genomic_DNA"/>
</dbReference>
<reference evidence="2" key="1">
    <citation type="journal article" date="2019" name="Int. J. Syst. Evol. Microbiol.">
        <title>The Global Catalogue of Microorganisms (GCM) 10K type strain sequencing project: providing services to taxonomists for standard genome sequencing and annotation.</title>
        <authorList>
            <consortium name="The Broad Institute Genomics Platform"/>
            <consortium name="The Broad Institute Genome Sequencing Center for Infectious Disease"/>
            <person name="Wu L."/>
            <person name="Ma J."/>
        </authorList>
    </citation>
    <scope>NUCLEOTIDE SEQUENCE [LARGE SCALE GENOMIC DNA]</scope>
    <source>
        <strain evidence="2">CGMCC 4.7466</strain>
    </source>
</reference>
<dbReference type="InterPro" id="IPR036890">
    <property type="entry name" value="HATPase_C_sf"/>
</dbReference>
<evidence type="ECO:0000313" key="2">
    <source>
        <dbReference type="Proteomes" id="UP001595818"/>
    </source>
</evidence>
<sequence length="318" mass="36809">MAHISILLDFRHIRSHADLLEKLSPAFSASRNDVVHFELNLNCIFLYSDWLLLVVCVNHYLKNQGSKVSGQFVDFKHDNDKAKYASRVNFFNLIGFDFKEKFQRWNPLGRFTEIKHFDQSNVREIFSDIMKILMINGVNEDMLTVLNFCLWELFDNTLNHSGEGFKYGSGSGYVCAQYFPSKREVRVIIADTGIGIHQALTTHPRSKYKTYSEREAVLNCINRGVTNSEGLGFGLWATAEMMRLNRGEMVIHSGSHSLLCGRDTRIHETNRWKGTYTFLKINTDVAVSHKDIFGEHSDQHDMYQEFKEDIFGKLEDLW</sequence>
<dbReference type="Gene3D" id="3.30.565.10">
    <property type="entry name" value="Histidine kinase-like ATPase, C-terminal domain"/>
    <property type="match status" value="1"/>
</dbReference>
<dbReference type="SUPFAM" id="SSF55874">
    <property type="entry name" value="ATPase domain of HSP90 chaperone/DNA topoisomerase II/histidine kinase"/>
    <property type="match status" value="1"/>
</dbReference>
<dbReference type="GO" id="GO:0005524">
    <property type="term" value="F:ATP binding"/>
    <property type="evidence" value="ECO:0007669"/>
    <property type="project" value="UniProtKB-KW"/>
</dbReference>
<keyword evidence="1" id="KW-0067">ATP-binding</keyword>
<dbReference type="Proteomes" id="UP001595818">
    <property type="component" value="Unassembled WGS sequence"/>
</dbReference>
<evidence type="ECO:0000313" key="1">
    <source>
        <dbReference type="EMBL" id="MFC4875035.1"/>
    </source>
</evidence>
<name>A0ABV9T8C4_9BACT</name>
<organism evidence="1 2">
    <name type="scientific">Negadavirga shengliensis</name>
    <dbReference type="NCBI Taxonomy" id="1389218"/>
    <lineage>
        <taxon>Bacteria</taxon>
        <taxon>Pseudomonadati</taxon>
        <taxon>Bacteroidota</taxon>
        <taxon>Cytophagia</taxon>
        <taxon>Cytophagales</taxon>
        <taxon>Cyclobacteriaceae</taxon>
        <taxon>Negadavirga</taxon>
    </lineage>
</organism>
<keyword evidence="1" id="KW-0547">Nucleotide-binding</keyword>
<protein>
    <submittedName>
        <fullName evidence="1">ATP-binding protein</fullName>
    </submittedName>
</protein>
<proteinExistence type="predicted"/>
<gene>
    <name evidence="1" type="ORF">ACFPFU_25255</name>
</gene>
<comment type="caution">
    <text evidence="1">The sequence shown here is derived from an EMBL/GenBank/DDBJ whole genome shotgun (WGS) entry which is preliminary data.</text>
</comment>
<accession>A0ABV9T8C4</accession>
<keyword evidence="2" id="KW-1185">Reference proteome</keyword>
<dbReference type="RefSeq" id="WP_377069464.1">
    <property type="nucleotide sequence ID" value="NZ_JBHSJJ010000028.1"/>
</dbReference>